<evidence type="ECO:0000313" key="14">
    <source>
        <dbReference type="EMBL" id="QEF97227.1"/>
    </source>
</evidence>
<dbReference type="Gene3D" id="1.10.287.70">
    <property type="match status" value="1"/>
</dbReference>
<keyword evidence="15" id="KW-1185">Reference proteome</keyword>
<reference evidence="14 15" key="1">
    <citation type="submission" date="2019-02" db="EMBL/GenBank/DDBJ databases">
        <title>Planctomycetal bacteria perform biofilm scaping via a novel small molecule.</title>
        <authorList>
            <person name="Jeske O."/>
            <person name="Boedeker C."/>
            <person name="Wiegand S."/>
            <person name="Breitling P."/>
            <person name="Kallscheuer N."/>
            <person name="Jogler M."/>
            <person name="Rohde M."/>
            <person name="Petersen J."/>
            <person name="Medema M.H."/>
            <person name="Surup F."/>
            <person name="Jogler C."/>
        </authorList>
    </citation>
    <scope>NUCLEOTIDE SEQUENCE [LARGE SCALE GENOMIC DNA]</scope>
    <source>
        <strain evidence="14 15">Mal15</strain>
    </source>
</reference>
<evidence type="ECO:0000256" key="8">
    <source>
        <dbReference type="ARBA" id="ARBA00022989"/>
    </source>
</evidence>
<dbReference type="InterPro" id="IPR005821">
    <property type="entry name" value="Ion_trans_dom"/>
</dbReference>
<dbReference type="KEGG" id="smam:Mal15_12650"/>
<gene>
    <name evidence="14" type="ORF">Mal15_12650</name>
</gene>
<evidence type="ECO:0000256" key="7">
    <source>
        <dbReference type="ARBA" id="ARBA00022958"/>
    </source>
</evidence>
<dbReference type="PRINTS" id="PR00169">
    <property type="entry name" value="KCHANNEL"/>
</dbReference>
<feature type="domain" description="Ion transport" evidence="13">
    <location>
        <begin position="35"/>
        <end position="260"/>
    </location>
</feature>
<dbReference type="GO" id="GO:0008076">
    <property type="term" value="C:voltage-gated potassium channel complex"/>
    <property type="evidence" value="ECO:0007669"/>
    <property type="project" value="InterPro"/>
</dbReference>
<keyword evidence="4 12" id="KW-0812">Transmembrane</keyword>
<feature type="transmembrane region" description="Helical" evidence="12">
    <location>
        <begin position="34"/>
        <end position="52"/>
    </location>
</feature>
<dbReference type="InterPro" id="IPR028325">
    <property type="entry name" value="VG_K_chnl"/>
</dbReference>
<feature type="transmembrane region" description="Helical" evidence="12">
    <location>
        <begin position="96"/>
        <end position="118"/>
    </location>
</feature>
<dbReference type="EMBL" id="CP036264">
    <property type="protein sequence ID" value="QEF97227.1"/>
    <property type="molecule type" value="Genomic_DNA"/>
</dbReference>
<keyword evidence="2" id="KW-0813">Transport</keyword>
<evidence type="ECO:0000256" key="6">
    <source>
        <dbReference type="ARBA" id="ARBA00022882"/>
    </source>
</evidence>
<keyword evidence="11 14" id="KW-0407">Ion channel</keyword>
<evidence type="ECO:0000256" key="11">
    <source>
        <dbReference type="ARBA" id="ARBA00023303"/>
    </source>
</evidence>
<accession>A0A5B9MDA1</accession>
<feature type="transmembrane region" description="Helical" evidence="12">
    <location>
        <begin position="64"/>
        <end position="84"/>
    </location>
</feature>
<keyword evidence="6" id="KW-0851">Voltage-gated channel</keyword>
<keyword evidence="10 12" id="KW-0472">Membrane</keyword>
<proteinExistence type="predicted"/>
<dbReference type="Proteomes" id="UP000321353">
    <property type="component" value="Chromosome"/>
</dbReference>
<evidence type="ECO:0000256" key="9">
    <source>
        <dbReference type="ARBA" id="ARBA00023065"/>
    </source>
</evidence>
<dbReference type="GO" id="GO:0005249">
    <property type="term" value="F:voltage-gated potassium channel activity"/>
    <property type="evidence" value="ECO:0007669"/>
    <property type="project" value="InterPro"/>
</dbReference>
<evidence type="ECO:0000256" key="4">
    <source>
        <dbReference type="ARBA" id="ARBA00022692"/>
    </source>
</evidence>
<keyword evidence="3" id="KW-0633">Potassium transport</keyword>
<name>A0A5B9MDA1_9BACT</name>
<dbReference type="PANTHER" id="PTHR11537:SF254">
    <property type="entry name" value="POTASSIUM VOLTAGE-GATED CHANNEL PROTEIN SHAB"/>
    <property type="match status" value="1"/>
</dbReference>
<keyword evidence="9" id="KW-0406">Ion transport</keyword>
<organism evidence="14 15">
    <name type="scientific">Stieleria maiorica</name>
    <dbReference type="NCBI Taxonomy" id="2795974"/>
    <lineage>
        <taxon>Bacteria</taxon>
        <taxon>Pseudomonadati</taxon>
        <taxon>Planctomycetota</taxon>
        <taxon>Planctomycetia</taxon>
        <taxon>Pirellulales</taxon>
        <taxon>Pirellulaceae</taxon>
        <taxon>Stieleria</taxon>
    </lineage>
</organism>
<keyword evidence="8 12" id="KW-1133">Transmembrane helix</keyword>
<feature type="transmembrane region" description="Helical" evidence="12">
    <location>
        <begin position="163"/>
        <end position="184"/>
    </location>
</feature>
<evidence type="ECO:0000259" key="13">
    <source>
        <dbReference type="Pfam" id="PF00520"/>
    </source>
</evidence>
<dbReference type="RefSeq" id="WP_147866936.1">
    <property type="nucleotide sequence ID" value="NZ_CP036264.1"/>
</dbReference>
<comment type="subcellular location">
    <subcellularLocation>
        <location evidence="1">Membrane</location>
        <topology evidence="1">Multi-pass membrane protein</topology>
    </subcellularLocation>
</comment>
<evidence type="ECO:0000256" key="2">
    <source>
        <dbReference type="ARBA" id="ARBA00022448"/>
    </source>
</evidence>
<dbReference type="GO" id="GO:0001508">
    <property type="term" value="P:action potential"/>
    <property type="evidence" value="ECO:0007669"/>
    <property type="project" value="TreeGrafter"/>
</dbReference>
<feature type="transmembrane region" description="Helical" evidence="12">
    <location>
        <begin position="239"/>
        <end position="259"/>
    </location>
</feature>
<evidence type="ECO:0000256" key="1">
    <source>
        <dbReference type="ARBA" id="ARBA00004141"/>
    </source>
</evidence>
<sequence length="313" mass="35210">MSRRRSKAEQRPEGPPWRVLMHDVIFESDTPAGWVFDVALLLAILMSVTVVAVETIPSVAQRNWLILGRFEWFLTFLFTIEYGARLACARHPLRYAFSFWGVIDLLSVLPTYIGFFFVESDANSFVILRSIRLLRAFRVLKLWRMMDDAEELSQAIWKARHKIIVFLIVVLVAVTISGTLMYFVENVIPRMARGEGPLDDSEFTASQFDSIPQAMYWAIVTMTTVGYGDIVPKTTVGKFISATLILLGYSLIIVPSGFVTAELTSKKPVEPSDETTCPRCASTGHHDDAVYCYRCGERLSVDQSQREASASGT</sequence>
<protein>
    <submittedName>
        <fullName evidence="14">Cyclic nucleotide-gated potassium channel</fullName>
    </submittedName>
</protein>
<evidence type="ECO:0000256" key="3">
    <source>
        <dbReference type="ARBA" id="ARBA00022538"/>
    </source>
</evidence>
<keyword evidence="5" id="KW-0631">Potassium channel</keyword>
<dbReference type="PANTHER" id="PTHR11537">
    <property type="entry name" value="VOLTAGE-GATED POTASSIUM CHANNEL"/>
    <property type="match status" value="1"/>
</dbReference>
<dbReference type="Gene3D" id="1.20.120.350">
    <property type="entry name" value="Voltage-gated potassium channels. Chain C"/>
    <property type="match status" value="1"/>
</dbReference>
<keyword evidence="7" id="KW-0630">Potassium</keyword>
<evidence type="ECO:0000313" key="15">
    <source>
        <dbReference type="Proteomes" id="UP000321353"/>
    </source>
</evidence>
<evidence type="ECO:0000256" key="5">
    <source>
        <dbReference type="ARBA" id="ARBA00022826"/>
    </source>
</evidence>
<evidence type="ECO:0000256" key="10">
    <source>
        <dbReference type="ARBA" id="ARBA00023136"/>
    </source>
</evidence>
<dbReference type="SUPFAM" id="SSF81324">
    <property type="entry name" value="Voltage-gated potassium channels"/>
    <property type="match status" value="1"/>
</dbReference>
<evidence type="ECO:0000256" key="12">
    <source>
        <dbReference type="SAM" id="Phobius"/>
    </source>
</evidence>
<dbReference type="AlphaFoldDB" id="A0A5B9MDA1"/>
<dbReference type="Pfam" id="PF00520">
    <property type="entry name" value="Ion_trans"/>
    <property type="match status" value="1"/>
</dbReference>
<dbReference type="InterPro" id="IPR027359">
    <property type="entry name" value="Volt_channel_dom_sf"/>
</dbReference>